<dbReference type="PATRIC" id="fig|1304279.3.peg.4643"/>
<evidence type="ECO:0000313" key="1">
    <source>
        <dbReference type="EMBL" id="AGL24983.1"/>
    </source>
</evidence>
<dbReference type="HOGENOM" id="CLU_186839_0_0_11"/>
<dbReference type="Proteomes" id="UP000013563">
    <property type="component" value="Chromosome"/>
</dbReference>
<proteinExistence type="predicted"/>
<name>R4M785_MYCTX</name>
<dbReference type="KEGG" id="mtuh:I917_24080"/>
<accession>R4M785</accession>
<reference evidence="1 2" key="1">
    <citation type="journal article" date="2013" name="Genome Announc.">
        <title>Whole-Genome Sequences of Four Clinical Isolates of Mycobacterium tuberculosis from Tamil Nadu, South India.</title>
        <authorList>
            <person name="Narayanan S."/>
            <person name="Deshpande U."/>
        </authorList>
    </citation>
    <scope>NUCLEOTIDE SEQUENCE [LARGE SCALE GENOMIC DNA]</scope>
    <source>
        <strain evidence="1 2">Haarlem/NITR202</strain>
    </source>
</reference>
<evidence type="ECO:0000313" key="2">
    <source>
        <dbReference type="Proteomes" id="UP000013563"/>
    </source>
</evidence>
<sequence length="92" mass="10240">MWALLQGSLCIRRLTDGRALMARRSILMLDLVELLTHWHAGRSQVRLSESLGIDRKTVRKYTAPAIAAGIEPGGEPLSAEQWAELIGGWFPE</sequence>
<protein>
    <submittedName>
        <fullName evidence="1">Integrase catalytic domain-containing protein</fullName>
    </submittedName>
</protein>
<organism evidence="1 2">
    <name type="scientific">Mycobacterium tuberculosis str. Haarlem/NITR202</name>
    <dbReference type="NCBI Taxonomy" id="1304279"/>
    <lineage>
        <taxon>Bacteria</taxon>
        <taxon>Bacillati</taxon>
        <taxon>Actinomycetota</taxon>
        <taxon>Actinomycetes</taxon>
        <taxon>Mycobacteriales</taxon>
        <taxon>Mycobacteriaceae</taxon>
        <taxon>Mycobacterium</taxon>
        <taxon>Mycobacterium tuberculosis complex</taxon>
    </lineage>
</organism>
<dbReference type="AlphaFoldDB" id="R4M785"/>
<dbReference type="EMBL" id="CP004886">
    <property type="protein sequence ID" value="AGL24983.1"/>
    <property type="molecule type" value="Genomic_DNA"/>
</dbReference>
<dbReference type="BioCyc" id="MTUB1304279:G13AB-3252-MONOMER"/>
<gene>
    <name evidence="1" type="ORF">I917_24080</name>
</gene>